<sequence>MYLLEFKEIEKEVIWGGNYLASVYSKPFDKNKTIGESWEICDLPNDNNIVSNGELKGKTLSYLVKEYGFELLGTKCKDNYFPLLIKLIDAKDKLSIQVHPDEEYANKRHNKHGKNEMWYVMETYGDAKLLIGLKKNISKEDLIKSFNNNENIEGMFNYFDIKKGDAFYIPSGCIHAILGNAVIAEIQTPSDVTYRLYDWNRVDKNGKFRELHIEDSFNVIKDINAFDLKSDKKNRLKNEKLEINTVFSNDYFTAEEYIINGYYSSKTSKESFELIIVVDGKGSIESDIANNIIKLNIGKTVLIPASLGNYFIKTDDIIKILRVTL</sequence>
<accession>A0A2U4EYK9</accession>
<dbReference type="EMBL" id="ALNZ01000029">
    <property type="protein sequence ID" value="EKV56592.1"/>
    <property type="molecule type" value="Genomic_DNA"/>
</dbReference>
<organism evidence="9 10">
    <name type="scientific">Brachyspira hampsonii 30446</name>
    <dbReference type="NCBI Taxonomy" id="1289135"/>
    <lineage>
        <taxon>Bacteria</taxon>
        <taxon>Pseudomonadati</taxon>
        <taxon>Spirochaetota</taxon>
        <taxon>Spirochaetia</taxon>
        <taxon>Brachyspirales</taxon>
        <taxon>Brachyspiraceae</taxon>
        <taxon>Brachyspira</taxon>
    </lineage>
</organism>
<reference evidence="9 10" key="1">
    <citation type="submission" date="2012-07" db="EMBL/GenBank/DDBJ databases">
        <title>Genome sequence of Brachyspira sp. 30446, isolated from a pig with mucohaemorrhagic colitis.</title>
        <authorList>
            <person name="Rubin J.E."/>
            <person name="Fernando C."/>
            <person name="Harding J.C.S."/>
            <person name="Hill J.E."/>
        </authorList>
    </citation>
    <scope>NUCLEOTIDE SEQUENCE [LARGE SCALE GENOMIC DNA]</scope>
    <source>
        <strain evidence="9 10">30446</strain>
    </source>
</reference>
<keyword evidence="9" id="KW-0413">Isomerase</keyword>
<gene>
    <name evidence="9" type="ORF">A966_09776</name>
</gene>
<dbReference type="PIRSF" id="PIRSF036894">
    <property type="entry name" value="PMI_Firm_short"/>
    <property type="match status" value="1"/>
</dbReference>
<dbReference type="Gene3D" id="2.60.120.10">
    <property type="entry name" value="Jelly Rolls"/>
    <property type="match status" value="2"/>
</dbReference>
<evidence type="ECO:0000313" key="9">
    <source>
        <dbReference type="EMBL" id="EKV56592.1"/>
    </source>
</evidence>
<dbReference type="InterPro" id="IPR051804">
    <property type="entry name" value="Carb_Metab_Reg_Kinase/Isom"/>
</dbReference>
<keyword evidence="1 5" id="KW-0479">Metal-binding</keyword>
<evidence type="ECO:0000256" key="5">
    <source>
        <dbReference type="PIRSR" id="PIRSR036894-1"/>
    </source>
</evidence>
<evidence type="ECO:0000256" key="1">
    <source>
        <dbReference type="ARBA" id="ARBA00022723"/>
    </source>
</evidence>
<feature type="binding site" evidence="5">
    <location>
        <position position="116"/>
    </location>
    <ligand>
        <name>Zn(2+)</name>
        <dbReference type="ChEBI" id="CHEBI:29105"/>
    </ligand>
</feature>
<dbReference type="InterPro" id="IPR014710">
    <property type="entry name" value="RmlC-like_jellyroll"/>
</dbReference>
<evidence type="ECO:0000256" key="2">
    <source>
        <dbReference type="ARBA" id="ARBA00022833"/>
    </source>
</evidence>
<dbReference type="InterPro" id="IPR046457">
    <property type="entry name" value="PMI_typeI_cat"/>
</dbReference>
<dbReference type="Pfam" id="PF21621">
    <property type="entry name" value="MPI_cupin_dom"/>
    <property type="match status" value="1"/>
</dbReference>
<dbReference type="STRING" id="1289135.A966_09776"/>
<evidence type="ECO:0000259" key="7">
    <source>
        <dbReference type="Pfam" id="PF20511"/>
    </source>
</evidence>
<dbReference type="Proteomes" id="UP000011663">
    <property type="component" value="Unassembled WGS sequence"/>
</dbReference>
<dbReference type="GO" id="GO:0005975">
    <property type="term" value="P:carbohydrate metabolic process"/>
    <property type="evidence" value="ECO:0007669"/>
    <property type="project" value="InterPro"/>
</dbReference>
<dbReference type="PANTHER" id="PTHR42742">
    <property type="entry name" value="TRANSCRIPTIONAL REPRESSOR MPRA"/>
    <property type="match status" value="1"/>
</dbReference>
<feature type="binding site" evidence="5">
    <location>
        <position position="175"/>
    </location>
    <ligand>
        <name>Zn(2+)</name>
        <dbReference type="ChEBI" id="CHEBI:29105"/>
    </ligand>
</feature>
<keyword evidence="2 5" id="KW-0862">Zinc</keyword>
<comment type="cofactor">
    <cofactor evidence="5">
        <name>Zn(2+)</name>
        <dbReference type="ChEBI" id="CHEBI:29105"/>
    </cofactor>
    <text evidence="5">Binds 1 zinc ion per subunit.</text>
</comment>
<evidence type="ECO:0000256" key="6">
    <source>
        <dbReference type="PIRSR" id="PIRSR036894-2"/>
    </source>
</evidence>
<dbReference type="Pfam" id="PF20511">
    <property type="entry name" value="PMI_typeI_cat"/>
    <property type="match status" value="1"/>
</dbReference>
<dbReference type="GO" id="GO:0004476">
    <property type="term" value="F:mannose-6-phosphate isomerase activity"/>
    <property type="evidence" value="ECO:0007669"/>
    <property type="project" value="InterPro"/>
</dbReference>
<protein>
    <recommendedName>
        <fullName evidence="3">Phosphohexomutase</fullName>
    </recommendedName>
    <alternativeName>
        <fullName evidence="4">Phosphomannose isomerase</fullName>
    </alternativeName>
</protein>
<dbReference type="GO" id="GO:0008270">
    <property type="term" value="F:zinc ion binding"/>
    <property type="evidence" value="ECO:0007669"/>
    <property type="project" value="InterPro"/>
</dbReference>
<comment type="caution">
    <text evidence="9">The sequence shown here is derived from an EMBL/GenBank/DDBJ whole genome shotgun (WGS) entry which is preliminary data.</text>
</comment>
<dbReference type="PANTHER" id="PTHR42742:SF3">
    <property type="entry name" value="FRUCTOKINASE"/>
    <property type="match status" value="1"/>
</dbReference>
<feature type="active site" evidence="6">
    <location>
        <position position="195"/>
    </location>
</feature>
<dbReference type="AlphaFoldDB" id="A0A2U4EYK9"/>
<dbReference type="RefSeq" id="WP_008724860.1">
    <property type="nucleotide sequence ID" value="NZ_JH994111.1"/>
</dbReference>
<dbReference type="InterPro" id="IPR049071">
    <property type="entry name" value="MPI_cupin_dom"/>
</dbReference>
<dbReference type="InterPro" id="IPR011051">
    <property type="entry name" value="RmlC_Cupin_sf"/>
</dbReference>
<dbReference type="GeneID" id="66488368"/>
<name>A0A2U4EYK9_9SPIR</name>
<evidence type="ECO:0000256" key="4">
    <source>
        <dbReference type="ARBA" id="ARBA00030762"/>
    </source>
</evidence>
<dbReference type="OrthoDB" id="9808275at2"/>
<evidence type="ECO:0000256" key="3">
    <source>
        <dbReference type="ARBA" id="ARBA00029741"/>
    </source>
</evidence>
<evidence type="ECO:0000259" key="8">
    <source>
        <dbReference type="Pfam" id="PF21621"/>
    </source>
</evidence>
<feature type="binding site" evidence="5">
    <location>
        <position position="99"/>
    </location>
    <ligand>
        <name>Zn(2+)</name>
        <dbReference type="ChEBI" id="CHEBI:29105"/>
    </ligand>
</feature>
<feature type="domain" description="Phosphomannose isomerase type I catalytic" evidence="7">
    <location>
        <begin position="10"/>
        <end position="115"/>
    </location>
</feature>
<proteinExistence type="predicted"/>
<evidence type="ECO:0000313" key="10">
    <source>
        <dbReference type="Proteomes" id="UP000011663"/>
    </source>
</evidence>
<dbReference type="CDD" id="cd07010">
    <property type="entry name" value="cupin_PMI_type_I_N_bac"/>
    <property type="match status" value="1"/>
</dbReference>
<feature type="domain" description="Mannose-6-phosphate isomerase cupin" evidence="8">
    <location>
        <begin position="245"/>
        <end position="313"/>
    </location>
</feature>
<dbReference type="InterPro" id="IPR014628">
    <property type="entry name" value="Man6P_isomerase_Firm_short"/>
</dbReference>
<dbReference type="SUPFAM" id="SSF51182">
    <property type="entry name" value="RmlC-like cupins"/>
    <property type="match status" value="1"/>
</dbReference>